<accession>A0A4Q7M401</accession>
<dbReference type="SUPFAM" id="SSF52317">
    <property type="entry name" value="Class I glutamine amidotransferase-like"/>
    <property type="match status" value="1"/>
</dbReference>
<keyword evidence="3" id="KW-1185">Reference proteome</keyword>
<sequence>MAAPGAGRAQTVQGGVARVRCRAMTVESAELTRDASPQEGERARPPRLTVLQHSADVPLGLLGSVLGDGVRVVRLDRGEPVPAPDAVGSGLVVLGGQMSAYDDAAAPWLPATRALIADAVRADVPILGICLGAQLLAVACGGAVVVGAPPGREAGVIEVRWRDAAATDPVLGAVVATAADGVTRAVSMHADAVSDLPAGATWLGWSHQYPYQAFRVGSALGVQFHPEAGKSIALGWARAHDDVDAAQVDAQLNASAAELAGLVITLGRAFAAQVDAHASR</sequence>
<evidence type="ECO:0000313" key="3">
    <source>
        <dbReference type="Proteomes" id="UP000293852"/>
    </source>
</evidence>
<dbReference type="GO" id="GO:0005829">
    <property type="term" value="C:cytosol"/>
    <property type="evidence" value="ECO:0007669"/>
    <property type="project" value="TreeGrafter"/>
</dbReference>
<dbReference type="InterPro" id="IPR044992">
    <property type="entry name" value="ChyE-like"/>
</dbReference>
<dbReference type="Pfam" id="PF00117">
    <property type="entry name" value="GATase"/>
    <property type="match status" value="1"/>
</dbReference>
<dbReference type="Proteomes" id="UP000293852">
    <property type="component" value="Unassembled WGS sequence"/>
</dbReference>
<dbReference type="EMBL" id="SGWX01000001">
    <property type="protein sequence ID" value="RZS62081.1"/>
    <property type="molecule type" value="Genomic_DNA"/>
</dbReference>
<reference evidence="2 3" key="1">
    <citation type="submission" date="2019-02" db="EMBL/GenBank/DDBJ databases">
        <title>Sequencing the genomes of 1000 actinobacteria strains.</title>
        <authorList>
            <person name="Klenk H.-P."/>
        </authorList>
    </citation>
    <scope>NUCLEOTIDE SEQUENCE [LARGE SCALE GENOMIC DNA]</scope>
    <source>
        <strain evidence="2 3">DSM 16932</strain>
    </source>
</reference>
<name>A0A4Q7M401_9MICO</name>
<dbReference type="InterPro" id="IPR029062">
    <property type="entry name" value="Class_I_gatase-like"/>
</dbReference>
<gene>
    <name evidence="2" type="ORF">EV386_2398</name>
</gene>
<dbReference type="Gene3D" id="3.40.50.880">
    <property type="match status" value="1"/>
</dbReference>
<proteinExistence type="predicted"/>
<comment type="caution">
    <text evidence="2">The sequence shown here is derived from an EMBL/GenBank/DDBJ whole genome shotgun (WGS) entry which is preliminary data.</text>
</comment>
<dbReference type="InterPro" id="IPR017926">
    <property type="entry name" value="GATASE"/>
</dbReference>
<organism evidence="2 3">
    <name type="scientific">Xylanimonas ulmi</name>
    <dbReference type="NCBI Taxonomy" id="228973"/>
    <lineage>
        <taxon>Bacteria</taxon>
        <taxon>Bacillati</taxon>
        <taxon>Actinomycetota</taxon>
        <taxon>Actinomycetes</taxon>
        <taxon>Micrococcales</taxon>
        <taxon>Promicromonosporaceae</taxon>
        <taxon>Xylanimonas</taxon>
    </lineage>
</organism>
<dbReference type="PANTHER" id="PTHR42695">
    <property type="entry name" value="GLUTAMINE AMIDOTRANSFERASE YLR126C-RELATED"/>
    <property type="match status" value="1"/>
</dbReference>
<protein>
    <submittedName>
        <fullName evidence="2">GMP synthase (Glutamine-hydrolysing)</fullName>
    </submittedName>
</protein>
<evidence type="ECO:0000259" key="1">
    <source>
        <dbReference type="Pfam" id="PF00117"/>
    </source>
</evidence>
<evidence type="ECO:0000313" key="2">
    <source>
        <dbReference type="EMBL" id="RZS62081.1"/>
    </source>
</evidence>
<dbReference type="PROSITE" id="PS51273">
    <property type="entry name" value="GATASE_TYPE_1"/>
    <property type="match status" value="1"/>
</dbReference>
<dbReference type="PANTHER" id="PTHR42695:SF5">
    <property type="entry name" value="GLUTAMINE AMIDOTRANSFERASE YLR126C-RELATED"/>
    <property type="match status" value="1"/>
</dbReference>
<dbReference type="AlphaFoldDB" id="A0A4Q7M401"/>
<dbReference type="CDD" id="cd01741">
    <property type="entry name" value="GATase1_1"/>
    <property type="match status" value="1"/>
</dbReference>
<feature type="domain" description="Glutamine amidotransferase" evidence="1">
    <location>
        <begin position="88"/>
        <end position="229"/>
    </location>
</feature>